<keyword evidence="6 12" id="KW-0106">Calcium</keyword>
<dbReference type="GO" id="GO:0046872">
    <property type="term" value="F:metal ion binding"/>
    <property type="evidence" value="ECO:0007669"/>
    <property type="project" value="UniProtKB-UniRule"/>
</dbReference>
<accession>A0A3D8QY30</accession>
<keyword evidence="17" id="KW-1185">Reference proteome</keyword>
<evidence type="ECO:0000256" key="13">
    <source>
        <dbReference type="RuleBase" id="RU366008"/>
    </source>
</evidence>
<feature type="binding site" evidence="11">
    <location>
        <position position="361"/>
    </location>
    <ligand>
        <name>substrate</name>
    </ligand>
</feature>
<dbReference type="GO" id="GO:0006572">
    <property type="term" value="P:L-tyrosine catabolic process"/>
    <property type="evidence" value="ECO:0007669"/>
    <property type="project" value="UniProtKB-UniRule"/>
</dbReference>
<comment type="similarity">
    <text evidence="2 13">Belongs to the FAH family.</text>
</comment>
<evidence type="ECO:0000256" key="8">
    <source>
        <dbReference type="ARBA" id="ARBA00022878"/>
    </source>
</evidence>
<dbReference type="Pfam" id="PF09298">
    <property type="entry name" value="FAA_hydrolase_N"/>
    <property type="match status" value="1"/>
</dbReference>
<dbReference type="EMBL" id="PDLN01000014">
    <property type="protein sequence ID" value="RDW66600.1"/>
    <property type="molecule type" value="Genomic_DNA"/>
</dbReference>
<organism evidence="16 17">
    <name type="scientific">Coleophoma crateriformis</name>
    <dbReference type="NCBI Taxonomy" id="565419"/>
    <lineage>
        <taxon>Eukaryota</taxon>
        <taxon>Fungi</taxon>
        <taxon>Dikarya</taxon>
        <taxon>Ascomycota</taxon>
        <taxon>Pezizomycotina</taxon>
        <taxon>Leotiomycetes</taxon>
        <taxon>Helotiales</taxon>
        <taxon>Dermateaceae</taxon>
        <taxon>Coleophoma</taxon>
    </lineage>
</organism>
<sequence>MSAQSWLPIDPKSQFSLQNIPFGIISTTQNPKPRPAVAIGDHAFDLSAFALAEGFKNLSPHFPQINVFSEPTLNAFAGLGRPVHRVVRLYLQEILTKDGKYSTVLERNIALQGKVLVPLKDVQTHLPMFIGDYTDFYAGKNHAYNIGVMFRGPANALQPNYTHLPVAYHGRASSVVVSGTPIKRPSGQILLPGTKEPIFSPSKKLDIELELAAFICTPNEMGQPINVKEADQHIFGLVLMNDWSARDIQAWEYVPLGPFLSKNFGTTISPWVVLTDALEPFLAQGLEPGDRDNLLEYLQEGKRENIYDIKLEVDLTTPNGGCQTIAKTNATNLLYSYPQMIAHHTVGGCAMRTGDLLGSGTISGLEVTERGALLEMNENGKVPVKLNGGEERMFLEDGDIINIRGVCGSEGAYVGFGDCSGKIIK</sequence>
<dbReference type="AlphaFoldDB" id="A0A3D8QY30"/>
<evidence type="ECO:0000259" key="14">
    <source>
        <dbReference type="Pfam" id="PF01557"/>
    </source>
</evidence>
<feature type="binding site" evidence="11">
    <location>
        <position position="249"/>
    </location>
    <ligand>
        <name>substrate</name>
    </ligand>
</feature>
<dbReference type="InterPro" id="IPR036663">
    <property type="entry name" value="Fumarylacetoacetase_C_sf"/>
</dbReference>
<evidence type="ECO:0000256" key="12">
    <source>
        <dbReference type="PIRSR" id="PIRSR605959-3"/>
    </source>
</evidence>
<evidence type="ECO:0000256" key="1">
    <source>
        <dbReference type="ARBA" id="ARBA00004782"/>
    </source>
</evidence>
<dbReference type="InterPro" id="IPR036462">
    <property type="entry name" value="Fumarylacetoacetase_N_sf"/>
</dbReference>
<feature type="active site" description="Proton acceptor" evidence="10">
    <location>
        <position position="142"/>
    </location>
</feature>
<gene>
    <name evidence="16" type="ORF">BP5796_09349</name>
</gene>
<dbReference type="PANTHER" id="PTHR43069">
    <property type="entry name" value="FUMARYLACETOACETASE"/>
    <property type="match status" value="1"/>
</dbReference>
<evidence type="ECO:0000256" key="4">
    <source>
        <dbReference type="ARBA" id="ARBA00022723"/>
    </source>
</evidence>
<feature type="binding site" evidence="12">
    <location>
        <position position="135"/>
    </location>
    <ligand>
        <name>Ca(2+)</name>
        <dbReference type="ChEBI" id="CHEBI:29108"/>
    </ligand>
</feature>
<keyword evidence="5 13" id="KW-0378">Hydrolase</keyword>
<comment type="cofactor">
    <cofactor evidence="13">
        <name>Mg(2+)</name>
        <dbReference type="ChEBI" id="CHEBI:18420"/>
    </cofactor>
    <cofactor evidence="13">
        <name>Ca(2+)</name>
        <dbReference type="ChEBI" id="CHEBI:29108"/>
    </cofactor>
</comment>
<dbReference type="GO" id="GO:1902000">
    <property type="term" value="P:homogentisate catabolic process"/>
    <property type="evidence" value="ECO:0007669"/>
    <property type="project" value="TreeGrafter"/>
</dbReference>
<keyword evidence="7 12" id="KW-0460">Magnesium</keyword>
<evidence type="ECO:0000256" key="9">
    <source>
        <dbReference type="ARBA" id="ARBA00023232"/>
    </source>
</evidence>
<dbReference type="Gene3D" id="3.90.850.10">
    <property type="entry name" value="Fumarylacetoacetase-like, C-terminal domain"/>
    <property type="match status" value="1"/>
</dbReference>
<feature type="binding site" evidence="12">
    <location>
        <position position="242"/>
    </location>
    <ligand>
        <name>Mg(2+)</name>
        <dbReference type="ChEBI" id="CHEBI:18420"/>
    </ligand>
</feature>
<evidence type="ECO:0000313" key="16">
    <source>
        <dbReference type="EMBL" id="RDW66600.1"/>
    </source>
</evidence>
<dbReference type="OrthoDB" id="9971669at2759"/>
<dbReference type="Pfam" id="PF01557">
    <property type="entry name" value="FAA_hydrolase"/>
    <property type="match status" value="1"/>
</dbReference>
<dbReference type="FunFam" id="3.90.850.10:FF:000009">
    <property type="entry name" value="Fumarylacetoacetase"/>
    <property type="match status" value="1"/>
</dbReference>
<dbReference type="NCBIfam" id="TIGR01266">
    <property type="entry name" value="fum_ac_acetase"/>
    <property type="match status" value="1"/>
</dbReference>
<dbReference type="Gene3D" id="2.30.30.230">
    <property type="entry name" value="Fumarylacetoacetase, N-terminal domain"/>
    <property type="match status" value="1"/>
</dbReference>
<keyword evidence="8 13" id="KW-0828">Tyrosine catabolism</keyword>
<evidence type="ECO:0000256" key="10">
    <source>
        <dbReference type="PIRSR" id="PIRSR605959-1"/>
    </source>
</evidence>
<feature type="binding site" evidence="11">
    <location>
        <position position="137"/>
    </location>
    <ligand>
        <name>substrate</name>
    </ligand>
</feature>
<dbReference type="GO" id="GO:0004334">
    <property type="term" value="F:fumarylacetoacetase activity"/>
    <property type="evidence" value="ECO:0007669"/>
    <property type="project" value="UniProtKB-UniRule"/>
</dbReference>
<protein>
    <recommendedName>
        <fullName evidence="3 13">Fumarylacetoacetase</fullName>
        <ecNumber evidence="3 13">3.7.1.2</ecNumber>
    </recommendedName>
    <alternativeName>
        <fullName evidence="13">Fumarylacetoacetate hydrolase</fullName>
    </alternativeName>
</protein>
<evidence type="ECO:0000256" key="2">
    <source>
        <dbReference type="ARBA" id="ARBA00010211"/>
    </source>
</evidence>
<evidence type="ECO:0000256" key="3">
    <source>
        <dbReference type="ARBA" id="ARBA00012094"/>
    </source>
</evidence>
<dbReference type="InterPro" id="IPR005959">
    <property type="entry name" value="Fumarylacetoacetase"/>
</dbReference>
<dbReference type="Proteomes" id="UP000256328">
    <property type="component" value="Unassembled WGS sequence"/>
</dbReference>
<feature type="binding site" evidence="12">
    <location>
        <position position="210"/>
    </location>
    <ligand>
        <name>Ca(2+)</name>
        <dbReference type="ChEBI" id="CHEBI:29108"/>
    </ligand>
</feature>
<feature type="domain" description="Fumarylacetoacetase-like C-terminal" evidence="14">
    <location>
        <begin position="136"/>
        <end position="405"/>
    </location>
</feature>
<proteinExistence type="inferred from homology"/>
<comment type="catalytic activity">
    <reaction evidence="13">
        <text>4-fumarylacetoacetate + H2O = acetoacetate + fumarate + H(+)</text>
        <dbReference type="Rhea" id="RHEA:10244"/>
        <dbReference type="ChEBI" id="CHEBI:13705"/>
        <dbReference type="ChEBI" id="CHEBI:15377"/>
        <dbReference type="ChEBI" id="CHEBI:15378"/>
        <dbReference type="ChEBI" id="CHEBI:18034"/>
        <dbReference type="ChEBI" id="CHEBI:29806"/>
        <dbReference type="EC" id="3.7.1.2"/>
    </reaction>
</comment>
<evidence type="ECO:0000256" key="7">
    <source>
        <dbReference type="ARBA" id="ARBA00022842"/>
    </source>
</evidence>
<evidence type="ECO:0000256" key="5">
    <source>
        <dbReference type="ARBA" id="ARBA00022801"/>
    </source>
</evidence>
<comment type="caution">
    <text evidence="16">The sequence shown here is derived from an EMBL/GenBank/DDBJ whole genome shotgun (WGS) entry which is preliminary data.</text>
</comment>
<feature type="binding site" evidence="11">
    <location>
        <position position="151"/>
    </location>
    <ligand>
        <name>substrate</name>
    </ligand>
</feature>
<evidence type="ECO:0000256" key="6">
    <source>
        <dbReference type="ARBA" id="ARBA00022837"/>
    </source>
</evidence>
<dbReference type="InterPro" id="IPR011234">
    <property type="entry name" value="Fumarylacetoacetase-like_C"/>
</dbReference>
<name>A0A3D8QY30_9HELO</name>
<feature type="domain" description="Fumarylacetoacetase N-terminal" evidence="15">
    <location>
        <begin position="18"/>
        <end position="127"/>
    </location>
</feature>
<dbReference type="GO" id="GO:0006559">
    <property type="term" value="P:L-phenylalanine catabolic process"/>
    <property type="evidence" value="ECO:0007669"/>
    <property type="project" value="UniProtKB-UniRule"/>
</dbReference>
<dbReference type="EC" id="3.7.1.2" evidence="3 13"/>
<keyword evidence="4 12" id="KW-0479">Metal-binding</keyword>
<evidence type="ECO:0000313" key="17">
    <source>
        <dbReference type="Proteomes" id="UP000256328"/>
    </source>
</evidence>
<dbReference type="InterPro" id="IPR015377">
    <property type="entry name" value="Fumarylacetoacetase_N"/>
</dbReference>
<evidence type="ECO:0000259" key="15">
    <source>
        <dbReference type="Pfam" id="PF09298"/>
    </source>
</evidence>
<feature type="binding site" evidence="12">
    <location>
        <position position="242"/>
    </location>
    <ligand>
        <name>Ca(2+)</name>
        <dbReference type="ChEBI" id="CHEBI:29108"/>
    </ligand>
</feature>
<feature type="binding site" evidence="11">
    <location>
        <position position="253"/>
    </location>
    <ligand>
        <name>substrate</name>
    </ligand>
</feature>
<feature type="binding site" evidence="12">
    <location>
        <position position="208"/>
    </location>
    <ligand>
        <name>Ca(2+)</name>
        <dbReference type="ChEBI" id="CHEBI:29108"/>
    </ligand>
</feature>
<feature type="binding site" evidence="12">
    <location>
        <position position="266"/>
    </location>
    <ligand>
        <name>Mg(2+)</name>
        <dbReference type="ChEBI" id="CHEBI:18420"/>
    </ligand>
</feature>
<evidence type="ECO:0000256" key="11">
    <source>
        <dbReference type="PIRSR" id="PIRSR605959-2"/>
    </source>
</evidence>
<dbReference type="SUPFAM" id="SSF63433">
    <property type="entry name" value="Fumarylacetoacetate hydrolase, FAH, N-terminal domain"/>
    <property type="match status" value="1"/>
</dbReference>
<feature type="binding site" evidence="12">
    <location>
        <position position="262"/>
    </location>
    <ligand>
        <name>Mg(2+)</name>
        <dbReference type="ChEBI" id="CHEBI:18420"/>
    </ligand>
</feature>
<dbReference type="SUPFAM" id="SSF56529">
    <property type="entry name" value="FAH"/>
    <property type="match status" value="1"/>
</dbReference>
<dbReference type="UniPathway" id="UPA00139">
    <property type="reaction ID" value="UER00341"/>
</dbReference>
<reference evidence="16 17" key="1">
    <citation type="journal article" date="2018" name="IMA Fungus">
        <title>IMA Genome-F 9: Draft genome sequence of Annulohypoxylon stygium, Aspergillus mulundensis, Berkeleyomyces basicola (syn. Thielaviopsis basicola), Ceratocystis smalleyi, two Cercospora beticola strains, Coleophoma cylindrospora, Fusarium fracticaudum, Phialophora cf. hyalina, and Morchella septimelata.</title>
        <authorList>
            <person name="Wingfield B.D."/>
            <person name="Bills G.F."/>
            <person name="Dong Y."/>
            <person name="Huang W."/>
            <person name="Nel W.J."/>
            <person name="Swalarsk-Parry B.S."/>
            <person name="Vaghefi N."/>
            <person name="Wilken P.M."/>
            <person name="An Z."/>
            <person name="de Beer Z.W."/>
            <person name="De Vos L."/>
            <person name="Chen L."/>
            <person name="Duong T.A."/>
            <person name="Gao Y."/>
            <person name="Hammerbacher A."/>
            <person name="Kikkert J.R."/>
            <person name="Li Y."/>
            <person name="Li H."/>
            <person name="Li K."/>
            <person name="Li Q."/>
            <person name="Liu X."/>
            <person name="Ma X."/>
            <person name="Naidoo K."/>
            <person name="Pethybridge S.J."/>
            <person name="Sun J."/>
            <person name="Steenkamp E.T."/>
            <person name="van der Nest M.A."/>
            <person name="van Wyk S."/>
            <person name="Wingfield M.J."/>
            <person name="Xiong C."/>
            <person name="Yue Q."/>
            <person name="Zhang X."/>
        </authorList>
    </citation>
    <scope>NUCLEOTIDE SEQUENCE [LARGE SCALE GENOMIC DNA]</scope>
    <source>
        <strain evidence="16 17">BP5796</strain>
    </source>
</reference>
<dbReference type="PANTHER" id="PTHR43069:SF2">
    <property type="entry name" value="FUMARYLACETOACETASE"/>
    <property type="match status" value="1"/>
</dbReference>
<comment type="pathway">
    <text evidence="1 13">Amino-acid degradation; L-phenylalanine degradation; acetoacetate and fumarate from L-phenylalanine: step 6/6.</text>
</comment>
<keyword evidence="9 13" id="KW-0585">Phenylalanine catabolism</keyword>